<dbReference type="EMBL" id="CADCUL010000091">
    <property type="protein sequence ID" value="CAA9373181.1"/>
    <property type="molecule type" value="Genomic_DNA"/>
</dbReference>
<dbReference type="InterPro" id="IPR011049">
    <property type="entry name" value="Serralysin-like_metalloprot_C"/>
</dbReference>
<organism evidence="4">
    <name type="scientific">uncultured Nocardioidaceae bacterium</name>
    <dbReference type="NCBI Taxonomy" id="253824"/>
    <lineage>
        <taxon>Bacteria</taxon>
        <taxon>Bacillati</taxon>
        <taxon>Actinomycetota</taxon>
        <taxon>Actinomycetes</taxon>
        <taxon>Propionibacteriales</taxon>
        <taxon>Nocardioidaceae</taxon>
        <taxon>environmental samples</taxon>
    </lineage>
</organism>
<dbReference type="InterPro" id="IPR001343">
    <property type="entry name" value="Hemolysn_Ca-bd"/>
</dbReference>
<dbReference type="EC" id="3.1.3.1" evidence="4"/>
<keyword evidence="2" id="KW-0964">Secreted</keyword>
<proteinExistence type="predicted"/>
<dbReference type="PANTHER" id="PTHR38340">
    <property type="entry name" value="S-LAYER PROTEIN"/>
    <property type="match status" value="1"/>
</dbReference>
<reference evidence="4" key="1">
    <citation type="submission" date="2020-02" db="EMBL/GenBank/DDBJ databases">
        <authorList>
            <person name="Meier V. D."/>
        </authorList>
    </citation>
    <scope>NUCLEOTIDE SEQUENCE</scope>
    <source>
        <strain evidence="4">AVDCRST_MAG21</strain>
    </source>
</reference>
<dbReference type="SUPFAM" id="SSF51120">
    <property type="entry name" value="beta-Roll"/>
    <property type="match status" value="3"/>
</dbReference>
<evidence type="ECO:0000256" key="3">
    <source>
        <dbReference type="SAM" id="MobiDB-lite"/>
    </source>
</evidence>
<comment type="subcellular location">
    <subcellularLocation>
        <location evidence="1">Secreted</location>
    </subcellularLocation>
</comment>
<dbReference type="Gene3D" id="2.150.10.10">
    <property type="entry name" value="Serralysin-like metalloprotease, C-terminal"/>
    <property type="match status" value="4"/>
</dbReference>
<feature type="region of interest" description="Disordered" evidence="3">
    <location>
        <begin position="1"/>
        <end position="23"/>
    </location>
</feature>
<dbReference type="PRINTS" id="PR00313">
    <property type="entry name" value="CABNDNGRPT"/>
</dbReference>
<keyword evidence="4" id="KW-0378">Hydrolase</keyword>
<name>A0A6J4N4U4_9ACTN</name>
<accession>A0A6J4N4U4</accession>
<evidence type="ECO:0000256" key="1">
    <source>
        <dbReference type="ARBA" id="ARBA00004613"/>
    </source>
</evidence>
<dbReference type="PANTHER" id="PTHR38340:SF1">
    <property type="entry name" value="S-LAYER PROTEIN"/>
    <property type="match status" value="1"/>
</dbReference>
<dbReference type="PROSITE" id="PS00330">
    <property type="entry name" value="HEMOLYSIN_CALCIUM"/>
    <property type="match status" value="1"/>
</dbReference>
<sequence length="486" mass="48620">MNARQPKDGIPGTVATRRHGTRLPGAGAAGWAGTLALVGSGLVVAAVIPNAAQAVNPGPRCLGQPATIVGSADMDELVGTPGRDVVVSRGGDDFIDTGAGKDLVCSGDDFDNVRLGRGHDRALGGEGDDSLDGGRGRDILRGQREVDALFGGEGDDHLYGGSGQSVIIEGLIGGPGDDMLVGGPGLDSALFFDSPRGVTADLRTGTATGHGTDVLSDVEGVGGSNFADHITGNHRGNGLFGQAGADTIHAGDSGTIAGGTADAVSGGEGADDISGGPGQDLLTYGHIPLGVVVDLAEGVATGQGDDTLRGFEGVIGSRLNDRLTGGPHDDFLAGGFGDDAIDGRRGSDTAIYRDVPGPVTVVLDPELIGEHADNGPYAEGPEFGAGSDKLSGIDDIWGTSGRDHLYGDDGVNHIGGFSGNDRLAGFAGDDRLDGGDGEDVCEDRADQLRNCESVGARAAGRSADTSTDAGGGQSTAALSPWLGPAR</sequence>
<evidence type="ECO:0000313" key="4">
    <source>
        <dbReference type="EMBL" id="CAA9373181.1"/>
    </source>
</evidence>
<gene>
    <name evidence="4" type="ORF">AVDCRST_MAG21-1235</name>
</gene>
<protein>
    <submittedName>
        <fullName evidence="4">Alkaline phosphatase</fullName>
        <ecNumber evidence="4">3.1.3.1</ecNumber>
    </submittedName>
</protein>
<dbReference type="GO" id="GO:0005576">
    <property type="term" value="C:extracellular region"/>
    <property type="evidence" value="ECO:0007669"/>
    <property type="project" value="UniProtKB-SubCell"/>
</dbReference>
<dbReference type="InterPro" id="IPR050557">
    <property type="entry name" value="RTX_toxin/Mannuronan_C5-epim"/>
</dbReference>
<dbReference type="Pfam" id="PF00353">
    <property type="entry name" value="HemolysinCabind"/>
    <property type="match status" value="8"/>
</dbReference>
<feature type="region of interest" description="Disordered" evidence="3">
    <location>
        <begin position="453"/>
        <end position="486"/>
    </location>
</feature>
<dbReference type="InterPro" id="IPR018511">
    <property type="entry name" value="Hemolysin-typ_Ca-bd_CS"/>
</dbReference>
<dbReference type="GO" id="GO:0004035">
    <property type="term" value="F:alkaline phosphatase activity"/>
    <property type="evidence" value="ECO:0007669"/>
    <property type="project" value="UniProtKB-EC"/>
</dbReference>
<evidence type="ECO:0000256" key="2">
    <source>
        <dbReference type="ARBA" id="ARBA00022525"/>
    </source>
</evidence>
<dbReference type="AlphaFoldDB" id="A0A6J4N4U4"/>
<dbReference type="GO" id="GO:0005509">
    <property type="term" value="F:calcium ion binding"/>
    <property type="evidence" value="ECO:0007669"/>
    <property type="project" value="InterPro"/>
</dbReference>